<accession>A0A6N2UK90</accession>
<reference evidence="4" key="1">
    <citation type="submission" date="2019-11" db="EMBL/GenBank/DDBJ databases">
        <authorList>
            <person name="Feng L."/>
        </authorList>
    </citation>
    <scope>NUCLEOTIDE SEQUENCE</scope>
    <source>
        <strain evidence="4">CnexileLFYP112</strain>
    </source>
</reference>
<dbReference type="GO" id="GO:0006465">
    <property type="term" value="P:signal peptide processing"/>
    <property type="evidence" value="ECO:0007669"/>
    <property type="project" value="TreeGrafter"/>
</dbReference>
<feature type="transmembrane region" description="Helical" evidence="2">
    <location>
        <begin position="58"/>
        <end position="77"/>
    </location>
</feature>
<feature type="transmembrane region" description="Helical" evidence="2">
    <location>
        <begin position="97"/>
        <end position="116"/>
    </location>
</feature>
<feature type="domain" description="Prepilin type IV endopeptidase peptidase" evidence="3">
    <location>
        <begin position="9"/>
        <end position="112"/>
    </location>
</feature>
<name>A0A6N2UK90_9FIRM</name>
<evidence type="ECO:0000313" key="4">
    <source>
        <dbReference type="EMBL" id="VYT17242.1"/>
    </source>
</evidence>
<dbReference type="GO" id="GO:0004190">
    <property type="term" value="F:aspartic-type endopeptidase activity"/>
    <property type="evidence" value="ECO:0007669"/>
    <property type="project" value="InterPro"/>
</dbReference>
<gene>
    <name evidence="4" type="primary">comC</name>
    <name evidence="4" type="ORF">CNLFYP112_02089</name>
</gene>
<evidence type="ECO:0000256" key="1">
    <source>
        <dbReference type="ARBA" id="ARBA00005801"/>
    </source>
</evidence>
<evidence type="ECO:0000256" key="2">
    <source>
        <dbReference type="SAM" id="Phobius"/>
    </source>
</evidence>
<dbReference type="EMBL" id="CACRTG010000021">
    <property type="protein sequence ID" value="VYT17242.1"/>
    <property type="molecule type" value="Genomic_DNA"/>
</dbReference>
<keyword evidence="2" id="KW-1133">Transmembrane helix</keyword>
<dbReference type="InterPro" id="IPR050882">
    <property type="entry name" value="Prepilin_peptidase/N-MTase"/>
</dbReference>
<proteinExistence type="inferred from homology"/>
<dbReference type="Gene3D" id="1.20.120.1220">
    <property type="match status" value="1"/>
</dbReference>
<sequence>MEKIFLIGVVCVILISIAVVDARKKKIPNILLGILFFCAVLSGFIFPEISWPDRIAGGILVSVVFLTVIWIRPGAFGAGDVKLMAISGLMLGVGRNLTAFGFATALAALYCLPGILRRDRKKESEIAFGPFLCVGILLSIFFGKAFIRWYIS</sequence>
<dbReference type="PANTHER" id="PTHR30487">
    <property type="entry name" value="TYPE 4 PREPILIN-LIKE PROTEINS LEADER PEPTIDE-PROCESSING ENZYME"/>
    <property type="match status" value="1"/>
</dbReference>
<keyword evidence="2" id="KW-0472">Membrane</keyword>
<dbReference type="AlphaFoldDB" id="A0A6N2UK90"/>
<organism evidence="4">
    <name type="scientific">[Clostridium] nexile</name>
    <dbReference type="NCBI Taxonomy" id="29361"/>
    <lineage>
        <taxon>Bacteria</taxon>
        <taxon>Bacillati</taxon>
        <taxon>Bacillota</taxon>
        <taxon>Clostridia</taxon>
        <taxon>Lachnospirales</taxon>
        <taxon>Lachnospiraceae</taxon>
        <taxon>Tyzzerella</taxon>
    </lineage>
</organism>
<dbReference type="Pfam" id="PF01478">
    <property type="entry name" value="Peptidase_A24"/>
    <property type="match status" value="1"/>
</dbReference>
<comment type="similarity">
    <text evidence="1">Belongs to the peptidase A24 family.</text>
</comment>
<keyword evidence="2" id="KW-0812">Transmembrane</keyword>
<dbReference type="GO" id="GO:0005886">
    <property type="term" value="C:plasma membrane"/>
    <property type="evidence" value="ECO:0007669"/>
    <property type="project" value="TreeGrafter"/>
</dbReference>
<protein>
    <submittedName>
        <fullName evidence="4">Type 4 prepilin-like proteins leader peptide-processing enzyme</fullName>
    </submittedName>
</protein>
<dbReference type="PANTHER" id="PTHR30487:SF0">
    <property type="entry name" value="PREPILIN LEADER PEPTIDASE_N-METHYLTRANSFERASE-RELATED"/>
    <property type="match status" value="1"/>
</dbReference>
<feature type="transmembrane region" description="Helical" evidence="2">
    <location>
        <begin position="28"/>
        <end position="46"/>
    </location>
</feature>
<feature type="transmembrane region" description="Helical" evidence="2">
    <location>
        <begin position="128"/>
        <end position="151"/>
    </location>
</feature>
<dbReference type="InterPro" id="IPR000045">
    <property type="entry name" value="Prepilin_IV_endopep_pep"/>
</dbReference>
<evidence type="ECO:0000259" key="3">
    <source>
        <dbReference type="Pfam" id="PF01478"/>
    </source>
</evidence>